<dbReference type="GO" id="GO:0017056">
    <property type="term" value="F:structural constituent of nuclear pore"/>
    <property type="evidence" value="ECO:0007669"/>
    <property type="project" value="TreeGrafter"/>
</dbReference>
<comment type="similarity">
    <text evidence="2">Belongs to the NUP186/NUP192/NUP205 family.</text>
</comment>
<evidence type="ECO:0000313" key="5">
    <source>
        <dbReference type="EMBL" id="KAK9499243.1"/>
    </source>
</evidence>
<proteinExistence type="inferred from homology"/>
<evidence type="ECO:0000256" key="3">
    <source>
        <dbReference type="ARBA" id="ARBA00022448"/>
    </source>
</evidence>
<reference evidence="5 6" key="1">
    <citation type="submission" date="2022-12" db="EMBL/GenBank/DDBJ databases">
        <title>Chromosome-level genome assembly of true bugs.</title>
        <authorList>
            <person name="Ma L."/>
            <person name="Li H."/>
        </authorList>
    </citation>
    <scope>NUCLEOTIDE SEQUENCE [LARGE SCALE GENOMIC DNA]</scope>
    <source>
        <strain evidence="5">Lab_2022b</strain>
    </source>
</reference>
<dbReference type="Proteomes" id="UP001461498">
    <property type="component" value="Unassembled WGS sequence"/>
</dbReference>
<comment type="subcellular location">
    <subcellularLocation>
        <location evidence="1">Nucleus</location>
    </subcellularLocation>
</comment>
<dbReference type="PANTHER" id="PTHR31344:SF0">
    <property type="entry name" value="NUCLEAR PORE COMPLEX PROTEIN NUP205"/>
    <property type="match status" value="1"/>
</dbReference>
<evidence type="ECO:0008006" key="7">
    <source>
        <dbReference type="Google" id="ProtNLM"/>
    </source>
</evidence>
<dbReference type="Pfam" id="PF11894">
    <property type="entry name" value="Nup192"/>
    <property type="match status" value="1"/>
</dbReference>
<evidence type="ECO:0000256" key="2">
    <source>
        <dbReference type="ARBA" id="ARBA00005892"/>
    </source>
</evidence>
<comment type="caution">
    <text evidence="5">The sequence shown here is derived from an EMBL/GenBank/DDBJ whole genome shotgun (WGS) entry which is preliminary data.</text>
</comment>
<dbReference type="InterPro" id="IPR021827">
    <property type="entry name" value="Nup186/Nup192/Nup205"/>
</dbReference>
<organism evidence="5 6">
    <name type="scientific">Rhynocoris fuscipes</name>
    <dbReference type="NCBI Taxonomy" id="488301"/>
    <lineage>
        <taxon>Eukaryota</taxon>
        <taxon>Metazoa</taxon>
        <taxon>Ecdysozoa</taxon>
        <taxon>Arthropoda</taxon>
        <taxon>Hexapoda</taxon>
        <taxon>Insecta</taxon>
        <taxon>Pterygota</taxon>
        <taxon>Neoptera</taxon>
        <taxon>Paraneoptera</taxon>
        <taxon>Hemiptera</taxon>
        <taxon>Heteroptera</taxon>
        <taxon>Panheteroptera</taxon>
        <taxon>Cimicomorpha</taxon>
        <taxon>Reduviidae</taxon>
        <taxon>Harpactorinae</taxon>
        <taxon>Harpactorini</taxon>
        <taxon>Rhynocoris</taxon>
    </lineage>
</organism>
<keyword evidence="3" id="KW-0813">Transport</keyword>
<evidence type="ECO:0000256" key="4">
    <source>
        <dbReference type="ARBA" id="ARBA00023242"/>
    </source>
</evidence>
<name>A0AAW1CJX2_9HEMI</name>
<keyword evidence="6" id="KW-1185">Reference proteome</keyword>
<evidence type="ECO:0000256" key="1">
    <source>
        <dbReference type="ARBA" id="ARBA00004123"/>
    </source>
</evidence>
<dbReference type="GO" id="GO:0044611">
    <property type="term" value="C:nuclear pore inner ring"/>
    <property type="evidence" value="ECO:0007669"/>
    <property type="project" value="TreeGrafter"/>
</dbReference>
<evidence type="ECO:0000313" key="6">
    <source>
        <dbReference type="Proteomes" id="UP001461498"/>
    </source>
</evidence>
<protein>
    <recommendedName>
        <fullName evidence="7">Nuclear pore complex protein Nup205</fullName>
    </recommendedName>
</protein>
<dbReference type="GO" id="GO:0006999">
    <property type="term" value="P:nuclear pore organization"/>
    <property type="evidence" value="ECO:0007669"/>
    <property type="project" value="TreeGrafter"/>
</dbReference>
<dbReference type="PANTHER" id="PTHR31344">
    <property type="entry name" value="NUCLEAR PORE COMPLEX PROTEIN NUP205"/>
    <property type="match status" value="1"/>
</dbReference>
<accession>A0AAW1CJX2</accession>
<keyword evidence="4" id="KW-0539">Nucleus</keyword>
<sequence>MGEEFMNDMWTPYKRLQSVIESAISNPNSNFEEFQRVLQEHRQNYLTLLKNPPKNEKHRQELNKGAVDGIDLPGMGHSVLPRELVAEAIILSDMYDLNEYMAFDLLGTAQQQMPNYPELPRGVVAVLLYYDGRKSLVTSLRTLVQARSGNLWTVEMASPQVVNYINRYTDELMQDGIIAKILSLLEKLDTCKEIEILQRNRALGPPRYHQQVVDMYDSTKQCLAEIIFLYSAQTGLPKEPTFVLLNHLRKSKPHEDADGAIDNINLILLLAFLYTIDLSLLHKEDGEIVQRSIPLVMGNCPFLGAMQTEMSMSSSSEQSSNIPSINQGSTAGGKEWFSSGMWAVAQMGWGITLSNLRLAPQLVPQGVMLENPDLVMEDAIKGNVFSFLYNTFLPNKLLYKDVFMVRRIHNLLTDFISQMPHRVKEMRLRAEDTDRTIHAYMHEGLDPPTNLSHHFEQFLLTIAKFYENDPLNLELEMDFWCTPESSHVPTFPYRAQPKKVSLYTFVVQTSEVLPSTLFVPYLKMLTSLSSCPGGAKQCFVLLKQNDNRNLTWDHFFSSFNRYFSNLRQEVMQPTDTVYRVKSFSKGITPQELMGLQAVLELIRTVAENDPSKADQFSLKSGWSAVTILLGLATCSIPIPFKASLFTTLSGLARSPNSAAAIWHHIEMSQIIPTVPTTSHFQPRSIQTELEEIECRNEEYPLTRSVLRLFNVLMDKPFPRRLGASQRVPGFDPYLNFILNSVLLRFAGRSYKNGKEKWEVCEAAMALVSKLLLQYDPSEDEFLVKHVQAYNAGNASINPPPGYHLMISLCTKSELLRLLLLLIEEGCRVFDSYTTFPGKDSLANSVLYALRMIEHGLAIQHQFYHHLNNSSNGNVMLAGLNKLILGVSDTSGKPDHLLNVAKYVTYQAWLPHHSLHAINILILATARQSSGPGHLLALFLSSPANKASIRHGFVSCLEAAEDVIEDSAEALDLPSTAEDEDDSKKVVTKIKKAVCHFLLQSLNQASPNVAHYLFGFDITKEIRKTEFQRPGVKGMPRTCLHSILDLLDSHLDDPTENSGSVIELCYRLIYALAYSTKTSEPTLRFLRSCNDFLRRHLAALPFSNEPNSIEIKQMSWILKAVAIELKVTAANNQLSVVSAMVETFTGSKDLCLDRYRNDNGQNVSKMNESAVDRLKPSEQLVLRLVRLMKFTVEPYSPPHLEYFDPKFIDKTIKDCEMEEGRVKLVDIKAAHYILTNELSSQNRNQSSTLGPRHSQFREIKSVLSYISQINAETKIGQAVIQFLEGWRQATEVMFAVAGNSLSPQKRFNLLVDIIHELLNKATLTGINPEFAKQVSGSVLILCVNLRQTFIEEINNDDDTDMFSFLDPNQYKLTNILTNLVKWILASGIAPEKLKANLFASFLNFLQLEREKREKSGIEFEGLKGLGSGISSNVCFNNTISNISRRSFNISRNSAMMDTSTSMDFSSTACVMDSNSDTLRLLDIMLSQDTSLHKTGEIAKMLALSSIDVLIDLDNHPSPRWLTALSSRGYLKFIIDSLLEADKHLIAVLANDADAIRLLFVYESKMALLCRVASTRAGAEMLLEQNALACLSALHVYNKHPDISASVALSLSAMDIDFTPDLSSRYLQILSPALSLCDAIISSMGVDNHIAVVQVLKFLLSHGDMVTLVLRSGSPYHPYCYLKELAQLTAIIARATNIDIVAEVTEEGSDPGGVLETTSLFNRVQRLMSALVSRFVLSETLLNEIERDLSLEHSDDPQIGARKIDVFLQIVSHLLIYVRNLICCEGKDRRGSNVVFQPSLSDVTLPDRKDIFSMPEASLGVILQQLGQAVQFHRREKTELDQLIRKLHSVKDMNLNTLQQYIPETKAANIEECRSQAKVLFNNQIENKQTRLDYCVFIVEHCMYIIWAHLDYYMLRGLSNKLLDLPPSKSQRSYPTLEYEVTWNLTADDLSHLKQGLLSVFSEEFCKSLLSVVKDMQKKDKGFIEALLTRIKKLIQFVPT</sequence>
<dbReference type="EMBL" id="JAPXFL010000011">
    <property type="protein sequence ID" value="KAK9499243.1"/>
    <property type="molecule type" value="Genomic_DNA"/>
</dbReference>
<gene>
    <name evidence="5" type="ORF">O3M35_002315</name>
</gene>